<evidence type="ECO:0000256" key="6">
    <source>
        <dbReference type="RuleBase" id="RU361277"/>
    </source>
</evidence>
<evidence type="ECO:0000259" key="8">
    <source>
        <dbReference type="Pfam" id="PF00107"/>
    </source>
</evidence>
<dbReference type="PANTHER" id="PTHR43161">
    <property type="entry name" value="SORBITOL DEHYDROGENASE"/>
    <property type="match status" value="1"/>
</dbReference>
<dbReference type="PANTHER" id="PTHR43161:SF9">
    <property type="entry name" value="SORBITOL DEHYDROGENASE"/>
    <property type="match status" value="1"/>
</dbReference>
<evidence type="ECO:0000313" key="11">
    <source>
        <dbReference type="Proteomes" id="UP000621510"/>
    </source>
</evidence>
<dbReference type="Pfam" id="PF08240">
    <property type="entry name" value="ADH_N"/>
    <property type="match status" value="1"/>
</dbReference>
<accession>A0ABS1Q0J4</accession>
<evidence type="ECO:0000313" key="10">
    <source>
        <dbReference type="EMBL" id="MBL1118204.1"/>
    </source>
</evidence>
<dbReference type="PROSITE" id="PS00059">
    <property type="entry name" value="ADH_ZINC"/>
    <property type="match status" value="1"/>
</dbReference>
<gene>
    <name evidence="10" type="ORF">JK364_38375</name>
</gene>
<comment type="caution">
    <text evidence="10">The sequence shown here is derived from an EMBL/GenBank/DDBJ whole genome shotgun (WGS) entry which is preliminary data.</text>
</comment>
<keyword evidence="5" id="KW-0560">Oxidoreductase</keyword>
<evidence type="ECO:0000256" key="7">
    <source>
        <dbReference type="SAM" id="MobiDB-lite"/>
    </source>
</evidence>
<evidence type="ECO:0000256" key="2">
    <source>
        <dbReference type="ARBA" id="ARBA00008072"/>
    </source>
</evidence>
<evidence type="ECO:0000256" key="4">
    <source>
        <dbReference type="ARBA" id="ARBA00022833"/>
    </source>
</evidence>
<keyword evidence="4 6" id="KW-0862">Zinc</keyword>
<evidence type="ECO:0000256" key="5">
    <source>
        <dbReference type="ARBA" id="ARBA00023002"/>
    </source>
</evidence>
<dbReference type="InterPro" id="IPR013149">
    <property type="entry name" value="ADH-like_C"/>
</dbReference>
<evidence type="ECO:0000256" key="3">
    <source>
        <dbReference type="ARBA" id="ARBA00022723"/>
    </source>
</evidence>
<organism evidence="10 11">
    <name type="scientific">Streptomyces endocoffeicus</name>
    <dbReference type="NCBI Taxonomy" id="2898945"/>
    <lineage>
        <taxon>Bacteria</taxon>
        <taxon>Bacillati</taxon>
        <taxon>Actinomycetota</taxon>
        <taxon>Actinomycetes</taxon>
        <taxon>Kitasatosporales</taxon>
        <taxon>Streptomycetaceae</taxon>
        <taxon>Streptomyces</taxon>
    </lineage>
</organism>
<reference evidence="10 11" key="1">
    <citation type="submission" date="2021-01" db="EMBL/GenBank/DDBJ databases">
        <title>WGS of actinomycetes isolated from Thailand.</title>
        <authorList>
            <person name="Thawai C."/>
        </authorList>
    </citation>
    <scope>NUCLEOTIDE SEQUENCE [LARGE SCALE GENOMIC DNA]</scope>
    <source>
        <strain evidence="10 11">CA3R110</strain>
    </source>
</reference>
<dbReference type="InterPro" id="IPR013154">
    <property type="entry name" value="ADH-like_N"/>
</dbReference>
<protein>
    <submittedName>
        <fullName evidence="10">Alcohol dehydrogenase catalytic domain-containing protein</fullName>
    </submittedName>
</protein>
<feature type="domain" description="Alcohol dehydrogenase-like C-terminal" evidence="8">
    <location>
        <begin position="175"/>
        <end position="300"/>
    </location>
</feature>
<dbReference type="Gene3D" id="3.40.50.720">
    <property type="entry name" value="NAD(P)-binding Rossmann-like Domain"/>
    <property type="match status" value="1"/>
</dbReference>
<dbReference type="Proteomes" id="UP000621510">
    <property type="component" value="Unassembled WGS sequence"/>
</dbReference>
<evidence type="ECO:0000259" key="9">
    <source>
        <dbReference type="Pfam" id="PF08240"/>
    </source>
</evidence>
<dbReference type="Pfam" id="PF00107">
    <property type="entry name" value="ADH_zinc_N"/>
    <property type="match status" value="1"/>
</dbReference>
<dbReference type="InterPro" id="IPR036291">
    <property type="entry name" value="NAD(P)-bd_dom_sf"/>
</dbReference>
<comment type="cofactor">
    <cofactor evidence="1 6">
        <name>Zn(2+)</name>
        <dbReference type="ChEBI" id="CHEBI:29105"/>
    </cofactor>
</comment>
<feature type="domain" description="Alcohol dehydrogenase-like N-terminal" evidence="9">
    <location>
        <begin position="23"/>
        <end position="137"/>
    </location>
</feature>
<keyword evidence="11" id="KW-1185">Reference proteome</keyword>
<evidence type="ECO:0000256" key="1">
    <source>
        <dbReference type="ARBA" id="ARBA00001947"/>
    </source>
</evidence>
<feature type="region of interest" description="Disordered" evidence="7">
    <location>
        <begin position="341"/>
        <end position="362"/>
    </location>
</feature>
<dbReference type="InterPro" id="IPR002328">
    <property type="entry name" value="ADH_Zn_CS"/>
</dbReference>
<dbReference type="Gene3D" id="3.90.180.10">
    <property type="entry name" value="Medium-chain alcohol dehydrogenases, catalytic domain"/>
    <property type="match status" value="1"/>
</dbReference>
<dbReference type="SUPFAM" id="SSF51735">
    <property type="entry name" value="NAD(P)-binding Rossmann-fold domains"/>
    <property type="match status" value="1"/>
</dbReference>
<dbReference type="EMBL" id="JAERRG010000021">
    <property type="protein sequence ID" value="MBL1118204.1"/>
    <property type="molecule type" value="Genomic_DNA"/>
</dbReference>
<dbReference type="InterPro" id="IPR011032">
    <property type="entry name" value="GroES-like_sf"/>
</dbReference>
<sequence>MQALVMKESWKLEVEDLPAPVPGPGEALLRIIATGICGSDIHGFTGENGRRHPGQVMGHETVGRIVALGAGSEAHDLAEGRLVTVNPVISCGQCTACQTDAQQRCPARRVIGVDPALRSAFAELMTAPAGNLVPLPDSVPDEHGALIEPLAVGYHAAVRGGCAPGDRVLVIGGGPIGQATALAALRMGADAVVVSEPHPERRGILARLGLTAVDPAAGDLTELVRDALGRPTLTLDAVGATSTLADALAVTDLGSRVVLVGMHAPRVDLPAYAVSTEERSLIGSFCYSAGEFAQTARWVAETDRDLSALVDGRVDLASAASSFAALARGENQASKVLVYPHGAPDTATHPHPATTAAEENRE</sequence>
<keyword evidence="3 6" id="KW-0479">Metal-binding</keyword>
<dbReference type="RefSeq" id="WP_201856025.1">
    <property type="nucleotide sequence ID" value="NZ_JAERRG010000021.1"/>
</dbReference>
<name>A0ABS1Q0J4_9ACTN</name>
<comment type="similarity">
    <text evidence="2 6">Belongs to the zinc-containing alcohol dehydrogenase family.</text>
</comment>
<proteinExistence type="inferred from homology"/>
<dbReference type="SUPFAM" id="SSF50129">
    <property type="entry name" value="GroES-like"/>
    <property type="match status" value="1"/>
</dbReference>